<dbReference type="Pfam" id="PF02515">
    <property type="entry name" value="CoA_transf_3"/>
    <property type="match status" value="1"/>
</dbReference>
<name>A0ABT8SF35_9BURK</name>
<dbReference type="EMBL" id="JAUKVY010000039">
    <property type="protein sequence ID" value="MDO1537360.1"/>
    <property type="molecule type" value="Genomic_DNA"/>
</dbReference>
<dbReference type="PANTHER" id="PTHR48207:SF3">
    <property type="entry name" value="SUCCINATE--HYDROXYMETHYLGLUTARATE COA-TRANSFERASE"/>
    <property type="match status" value="1"/>
</dbReference>
<dbReference type="InterPro" id="IPR003673">
    <property type="entry name" value="CoA-Trfase_fam_III"/>
</dbReference>
<dbReference type="SUPFAM" id="SSF89796">
    <property type="entry name" value="CoA-transferase family III (CaiB/BaiF)"/>
    <property type="match status" value="1"/>
</dbReference>
<dbReference type="Gene3D" id="3.30.1540.10">
    <property type="entry name" value="formyl-coa transferase, domain 3"/>
    <property type="match status" value="1"/>
</dbReference>
<dbReference type="EC" id="2.8.3.-" evidence="2"/>
<dbReference type="Gene3D" id="3.40.50.10540">
    <property type="entry name" value="Crotonobetainyl-coa:carnitine coa-transferase, domain 1"/>
    <property type="match status" value="1"/>
</dbReference>
<dbReference type="RefSeq" id="WP_301815735.1">
    <property type="nucleotide sequence ID" value="NZ_JAUJZH010000039.1"/>
</dbReference>
<keyword evidence="3" id="KW-1185">Reference proteome</keyword>
<protein>
    <submittedName>
        <fullName evidence="2">CoA transferase</fullName>
        <ecNumber evidence="2">2.8.3.-</ecNumber>
    </submittedName>
</protein>
<gene>
    <name evidence="2" type="ORF">Q2T77_34425</name>
</gene>
<keyword evidence="1 2" id="KW-0808">Transferase</keyword>
<dbReference type="Proteomes" id="UP001169027">
    <property type="component" value="Unassembled WGS sequence"/>
</dbReference>
<evidence type="ECO:0000313" key="3">
    <source>
        <dbReference type="Proteomes" id="UP001169027"/>
    </source>
</evidence>
<organism evidence="2 3">
    <name type="scientific">Variovorax ginsengisoli</name>
    <dbReference type="NCBI Taxonomy" id="363844"/>
    <lineage>
        <taxon>Bacteria</taxon>
        <taxon>Pseudomonadati</taxon>
        <taxon>Pseudomonadota</taxon>
        <taxon>Betaproteobacteria</taxon>
        <taxon>Burkholderiales</taxon>
        <taxon>Comamonadaceae</taxon>
        <taxon>Variovorax</taxon>
    </lineage>
</organism>
<dbReference type="InterPro" id="IPR050483">
    <property type="entry name" value="CoA-transferase_III_domain"/>
</dbReference>
<proteinExistence type="predicted"/>
<accession>A0ABT8SF35</accession>
<reference evidence="2" key="1">
    <citation type="submission" date="2023-06" db="EMBL/GenBank/DDBJ databases">
        <authorList>
            <person name="Jiang Y."/>
            <person name="Liu Q."/>
        </authorList>
    </citation>
    <scope>NUCLEOTIDE SEQUENCE</scope>
    <source>
        <strain evidence="2">CGMCC 1.12090</strain>
    </source>
</reference>
<dbReference type="PANTHER" id="PTHR48207">
    <property type="entry name" value="SUCCINATE--HYDROXYMETHYLGLUTARATE COA-TRANSFERASE"/>
    <property type="match status" value="1"/>
</dbReference>
<evidence type="ECO:0000313" key="2">
    <source>
        <dbReference type="EMBL" id="MDO1537360.1"/>
    </source>
</evidence>
<dbReference type="GO" id="GO:0016740">
    <property type="term" value="F:transferase activity"/>
    <property type="evidence" value="ECO:0007669"/>
    <property type="project" value="UniProtKB-KW"/>
</dbReference>
<evidence type="ECO:0000256" key="1">
    <source>
        <dbReference type="ARBA" id="ARBA00022679"/>
    </source>
</evidence>
<dbReference type="InterPro" id="IPR023606">
    <property type="entry name" value="CoA-Trfase_III_dom_1_sf"/>
</dbReference>
<sequence length="396" mass="42228">MLPSQSLPLVSPGAGFDLLAGVRVLDLTSSVAGPYAGQLLADFGADVVKIERPAAGDDVRAWGPPFIDGSSLWYLAVNRNKRSLALDPAGGEGRELLMKLVGAAEVVLVNQLARVQRKLGLDYQSLSAVRPGLIHASITGFGLEGQRTDMPCYDLIAEGYSGVMDLTGESGREPQKVGTPAADLLAGQDAAMAVLAALVRKQRTGQGCMIDVALVDSMTRFMTPRIMAYLGSGEVPHRSGGRDSVIAIYQVFQTKDKLLTLGLGNDRIWGKFWSCVGEEAYGGDPRLASNAGRREHRSEVVERIQRILRSQSRAHWLGLFAKAGVPAGPINSIDEVCADPVMARRGVLYRVAGTREEGVPQVGLSIQIDGRHDSYRCPPPGLGADLASVTADWLGA</sequence>
<comment type="caution">
    <text evidence="2">The sequence shown here is derived from an EMBL/GenBank/DDBJ whole genome shotgun (WGS) entry which is preliminary data.</text>
</comment>
<dbReference type="InterPro" id="IPR044855">
    <property type="entry name" value="CoA-Trfase_III_dom3_sf"/>
</dbReference>